<dbReference type="InterPro" id="IPR029071">
    <property type="entry name" value="Ubiquitin-like_domsf"/>
</dbReference>
<sequence>MPHRRYRDREYLMHLYHSLKIPQNQTMKERAQYSMILRHNYPTLIPVTFTRFPAGVEEEVKQQEHMVFEDTPLASVLSMNDPQDFEDIEEERAFYFIAGRMPNIMHTIGTLHNRYAEVDGRLYIVMCCGRSFVPQPRFLHDYVEPEYEEMNGPER</sequence>
<dbReference type="SUPFAM" id="SSF54236">
    <property type="entry name" value="Ubiquitin-like"/>
    <property type="match status" value="1"/>
</dbReference>
<proteinExistence type="predicted"/>
<dbReference type="AlphaFoldDB" id="A0AAE1EY56"/>
<evidence type="ECO:0000313" key="2">
    <source>
        <dbReference type="Proteomes" id="UP001286313"/>
    </source>
</evidence>
<evidence type="ECO:0000313" key="1">
    <source>
        <dbReference type="EMBL" id="KAK3863501.1"/>
    </source>
</evidence>
<organism evidence="1 2">
    <name type="scientific">Petrolisthes cinctipes</name>
    <name type="common">Flat porcelain crab</name>
    <dbReference type="NCBI Taxonomy" id="88211"/>
    <lineage>
        <taxon>Eukaryota</taxon>
        <taxon>Metazoa</taxon>
        <taxon>Ecdysozoa</taxon>
        <taxon>Arthropoda</taxon>
        <taxon>Crustacea</taxon>
        <taxon>Multicrustacea</taxon>
        <taxon>Malacostraca</taxon>
        <taxon>Eumalacostraca</taxon>
        <taxon>Eucarida</taxon>
        <taxon>Decapoda</taxon>
        <taxon>Pleocyemata</taxon>
        <taxon>Anomura</taxon>
        <taxon>Galatheoidea</taxon>
        <taxon>Porcellanidae</taxon>
        <taxon>Petrolisthes</taxon>
    </lineage>
</organism>
<protein>
    <submittedName>
        <fullName evidence="1">Uncharacterized protein</fullName>
    </submittedName>
</protein>
<keyword evidence="2" id="KW-1185">Reference proteome</keyword>
<dbReference type="Gene3D" id="3.10.20.90">
    <property type="entry name" value="Phosphatidylinositol 3-kinase Catalytic Subunit, Chain A, domain 1"/>
    <property type="match status" value="1"/>
</dbReference>
<dbReference type="EMBL" id="JAWQEG010004000">
    <property type="protein sequence ID" value="KAK3863501.1"/>
    <property type="molecule type" value="Genomic_DNA"/>
</dbReference>
<name>A0AAE1EY56_PETCI</name>
<gene>
    <name evidence="1" type="ORF">Pcinc_030732</name>
</gene>
<comment type="caution">
    <text evidence="1">The sequence shown here is derived from an EMBL/GenBank/DDBJ whole genome shotgun (WGS) entry which is preliminary data.</text>
</comment>
<accession>A0AAE1EY56</accession>
<dbReference type="Proteomes" id="UP001286313">
    <property type="component" value="Unassembled WGS sequence"/>
</dbReference>
<reference evidence="1" key="1">
    <citation type="submission" date="2023-10" db="EMBL/GenBank/DDBJ databases">
        <title>Genome assemblies of two species of porcelain crab, Petrolisthes cinctipes and Petrolisthes manimaculis (Anomura: Porcellanidae).</title>
        <authorList>
            <person name="Angst P."/>
        </authorList>
    </citation>
    <scope>NUCLEOTIDE SEQUENCE</scope>
    <source>
        <strain evidence="1">PB745_01</strain>
        <tissue evidence="1">Gill</tissue>
    </source>
</reference>